<keyword evidence="3" id="KW-1185">Reference proteome</keyword>
<protein>
    <submittedName>
        <fullName evidence="2">Uncharacterized protein</fullName>
    </submittedName>
</protein>
<evidence type="ECO:0000256" key="1">
    <source>
        <dbReference type="SAM" id="MobiDB-lite"/>
    </source>
</evidence>
<proteinExistence type="predicted"/>
<sequence length="123" mass="13765">MRRAKLCPPALLSVLASYAEISQRVEKTRSGLLLFAFTTPLNYSEDDVPLSRYVKDNDDRSKLDSDLSAPGTSGYSHHQSSYSSDDYVLVKYLTKKTEYHYAAVCSSVDDEDGEVRVTFLKIG</sequence>
<gene>
    <name evidence="2" type="ORF">EVAR_79339_1</name>
</gene>
<comment type="caution">
    <text evidence="2">The sequence shown here is derived from an EMBL/GenBank/DDBJ whole genome shotgun (WGS) entry which is preliminary data.</text>
</comment>
<organism evidence="2 3">
    <name type="scientific">Eumeta variegata</name>
    <name type="common">Bagworm moth</name>
    <name type="synonym">Eumeta japonica</name>
    <dbReference type="NCBI Taxonomy" id="151549"/>
    <lineage>
        <taxon>Eukaryota</taxon>
        <taxon>Metazoa</taxon>
        <taxon>Ecdysozoa</taxon>
        <taxon>Arthropoda</taxon>
        <taxon>Hexapoda</taxon>
        <taxon>Insecta</taxon>
        <taxon>Pterygota</taxon>
        <taxon>Neoptera</taxon>
        <taxon>Endopterygota</taxon>
        <taxon>Lepidoptera</taxon>
        <taxon>Glossata</taxon>
        <taxon>Ditrysia</taxon>
        <taxon>Tineoidea</taxon>
        <taxon>Psychidae</taxon>
        <taxon>Oiketicinae</taxon>
        <taxon>Eumeta</taxon>
    </lineage>
</organism>
<feature type="compositionally biased region" description="Low complexity" evidence="1">
    <location>
        <begin position="73"/>
        <end position="82"/>
    </location>
</feature>
<accession>A0A4C1TFX5</accession>
<feature type="region of interest" description="Disordered" evidence="1">
    <location>
        <begin position="55"/>
        <end position="82"/>
    </location>
</feature>
<feature type="compositionally biased region" description="Basic and acidic residues" evidence="1">
    <location>
        <begin position="55"/>
        <end position="65"/>
    </location>
</feature>
<reference evidence="2 3" key="1">
    <citation type="journal article" date="2019" name="Commun. Biol.">
        <title>The bagworm genome reveals a unique fibroin gene that provides high tensile strength.</title>
        <authorList>
            <person name="Kono N."/>
            <person name="Nakamura H."/>
            <person name="Ohtoshi R."/>
            <person name="Tomita M."/>
            <person name="Numata K."/>
            <person name="Arakawa K."/>
        </authorList>
    </citation>
    <scope>NUCLEOTIDE SEQUENCE [LARGE SCALE GENOMIC DNA]</scope>
</reference>
<dbReference type="OrthoDB" id="6375801at2759"/>
<evidence type="ECO:0000313" key="3">
    <source>
        <dbReference type="Proteomes" id="UP000299102"/>
    </source>
</evidence>
<dbReference type="AlphaFoldDB" id="A0A4C1TFX5"/>
<evidence type="ECO:0000313" key="2">
    <source>
        <dbReference type="EMBL" id="GBP13005.1"/>
    </source>
</evidence>
<name>A0A4C1TFX5_EUMVA</name>
<dbReference type="Proteomes" id="UP000299102">
    <property type="component" value="Unassembled WGS sequence"/>
</dbReference>
<dbReference type="EMBL" id="BGZK01000054">
    <property type="protein sequence ID" value="GBP13005.1"/>
    <property type="molecule type" value="Genomic_DNA"/>
</dbReference>